<dbReference type="RefSeq" id="WP_020583888.1">
    <property type="nucleotide sequence ID" value="NZ_JOJP01000001.1"/>
</dbReference>
<protein>
    <submittedName>
        <fullName evidence="2">Uncharacterized protein</fullName>
    </submittedName>
</protein>
<keyword evidence="3" id="KW-1185">Reference proteome</keyword>
<dbReference type="Proteomes" id="UP000027997">
    <property type="component" value="Unassembled WGS sequence"/>
</dbReference>
<dbReference type="EMBL" id="JOJP01000001">
    <property type="protein sequence ID" value="KEI72214.1"/>
    <property type="molecule type" value="Genomic_DNA"/>
</dbReference>
<comment type="caution">
    <text evidence="2">The sequence shown here is derived from an EMBL/GenBank/DDBJ whole genome shotgun (WGS) entry which is preliminary data.</text>
</comment>
<organism evidence="2 3">
    <name type="scientific">Endozoicomonas elysicola</name>
    <dbReference type="NCBI Taxonomy" id="305900"/>
    <lineage>
        <taxon>Bacteria</taxon>
        <taxon>Pseudomonadati</taxon>
        <taxon>Pseudomonadota</taxon>
        <taxon>Gammaproteobacteria</taxon>
        <taxon>Oceanospirillales</taxon>
        <taxon>Endozoicomonadaceae</taxon>
        <taxon>Endozoicomonas</taxon>
    </lineage>
</organism>
<feature type="compositionally biased region" description="Basic and acidic residues" evidence="1">
    <location>
        <begin position="146"/>
        <end position="163"/>
    </location>
</feature>
<proteinExistence type="predicted"/>
<name>A0A081KDI8_9GAMM</name>
<gene>
    <name evidence="2" type="ORF">GV64_17090</name>
</gene>
<feature type="region of interest" description="Disordered" evidence="1">
    <location>
        <begin position="116"/>
        <end position="163"/>
    </location>
</feature>
<evidence type="ECO:0000256" key="1">
    <source>
        <dbReference type="SAM" id="MobiDB-lite"/>
    </source>
</evidence>
<sequence>MDIFCCDICCLCCYSDSDSDDVTEEQQQGMMRGASVKNVSGNAELLHPLQQAKNNNGETVYAEAYQKALSERKGSNSEGATMLGIIGKNMFGLSAPSKPKTGLAFAQELFTNSQYDIPEGKGSGAPHGHHREWDRSGGSKGLGETIHSHTRDTFGTKSNDKQK</sequence>
<accession>A0A081KDI8</accession>
<reference evidence="2 3" key="1">
    <citation type="submission" date="2014-06" db="EMBL/GenBank/DDBJ databases">
        <title>Whole Genome Sequences of Three Symbiotic Endozoicomonas Bacteria.</title>
        <authorList>
            <person name="Neave M.J."/>
            <person name="Apprill A."/>
            <person name="Voolstra C.R."/>
        </authorList>
    </citation>
    <scope>NUCLEOTIDE SEQUENCE [LARGE SCALE GENOMIC DNA]</scope>
    <source>
        <strain evidence="2 3">DSM 22380</strain>
    </source>
</reference>
<evidence type="ECO:0000313" key="3">
    <source>
        <dbReference type="Proteomes" id="UP000027997"/>
    </source>
</evidence>
<evidence type="ECO:0000313" key="2">
    <source>
        <dbReference type="EMBL" id="KEI72214.1"/>
    </source>
</evidence>
<dbReference type="AlphaFoldDB" id="A0A081KDI8"/>